<name>A0A8J2LAK9_9HEXA</name>
<dbReference type="EMBL" id="CAJVCH010548783">
    <property type="protein sequence ID" value="CAG7828772.1"/>
    <property type="molecule type" value="Genomic_DNA"/>
</dbReference>
<accession>A0A8J2LAK9</accession>
<evidence type="ECO:0000313" key="1">
    <source>
        <dbReference type="EMBL" id="CAG7828772.1"/>
    </source>
</evidence>
<evidence type="ECO:0000313" key="2">
    <source>
        <dbReference type="Proteomes" id="UP000708208"/>
    </source>
</evidence>
<reference evidence="1" key="1">
    <citation type="submission" date="2021-06" db="EMBL/GenBank/DDBJ databases">
        <authorList>
            <person name="Hodson N. C."/>
            <person name="Mongue J. A."/>
            <person name="Jaron S. K."/>
        </authorList>
    </citation>
    <scope>NUCLEOTIDE SEQUENCE</scope>
</reference>
<gene>
    <name evidence="1" type="ORF">AFUS01_LOCUS38676</name>
</gene>
<comment type="caution">
    <text evidence="1">The sequence shown here is derived from an EMBL/GenBank/DDBJ whole genome shotgun (WGS) entry which is preliminary data.</text>
</comment>
<dbReference type="Proteomes" id="UP000708208">
    <property type="component" value="Unassembled WGS sequence"/>
</dbReference>
<proteinExistence type="predicted"/>
<dbReference type="AlphaFoldDB" id="A0A8J2LAK9"/>
<organism evidence="1 2">
    <name type="scientific">Allacma fusca</name>
    <dbReference type="NCBI Taxonomy" id="39272"/>
    <lineage>
        <taxon>Eukaryota</taxon>
        <taxon>Metazoa</taxon>
        <taxon>Ecdysozoa</taxon>
        <taxon>Arthropoda</taxon>
        <taxon>Hexapoda</taxon>
        <taxon>Collembola</taxon>
        <taxon>Symphypleona</taxon>
        <taxon>Sminthuridae</taxon>
        <taxon>Allacma</taxon>
    </lineage>
</organism>
<feature type="non-terminal residue" evidence="1">
    <location>
        <position position="1"/>
    </location>
</feature>
<keyword evidence="2" id="KW-1185">Reference proteome</keyword>
<protein>
    <submittedName>
        <fullName evidence="1">Uncharacterized protein</fullName>
    </submittedName>
</protein>
<sequence>TLLVTHPYIIKRNSWQTVNSRLSCVADLETGNAPVLLLGRSPKHLSRTGTQNGRFQ</sequence>